<keyword evidence="1" id="KW-0479">Metal-binding</keyword>
<dbReference type="EMBL" id="RJVU01019434">
    <property type="protein sequence ID" value="ROL50876.1"/>
    <property type="molecule type" value="Genomic_DNA"/>
</dbReference>
<dbReference type="AlphaFoldDB" id="A0A3N0YX36"/>
<comment type="caution">
    <text evidence="6">The sequence shown here is derived from an EMBL/GenBank/DDBJ whole genome shotgun (WGS) entry which is preliminary data.</text>
</comment>
<name>A0A3N0YX36_ANAGA</name>
<keyword evidence="4" id="KW-0175">Coiled coil</keyword>
<reference evidence="6 7" key="1">
    <citation type="submission" date="2018-10" db="EMBL/GenBank/DDBJ databases">
        <title>Genome assembly for a Yunnan-Guizhou Plateau 3E fish, Anabarilius grahami (Regan), and its evolutionary and genetic applications.</title>
        <authorList>
            <person name="Jiang W."/>
        </authorList>
    </citation>
    <scope>NUCLEOTIDE SEQUENCE [LARGE SCALE GENOMIC DNA]</scope>
    <source>
        <strain evidence="6">AG-KIZ</strain>
        <tissue evidence="6">Muscle</tissue>
    </source>
</reference>
<evidence type="ECO:0000259" key="5">
    <source>
        <dbReference type="Pfam" id="PF25600"/>
    </source>
</evidence>
<evidence type="ECO:0000256" key="1">
    <source>
        <dbReference type="ARBA" id="ARBA00022723"/>
    </source>
</evidence>
<accession>A0A3N0YX36</accession>
<keyword evidence="2" id="KW-0863">Zinc-finger</keyword>
<dbReference type="GO" id="GO:0008270">
    <property type="term" value="F:zinc ion binding"/>
    <property type="evidence" value="ECO:0007669"/>
    <property type="project" value="UniProtKB-KW"/>
</dbReference>
<evidence type="ECO:0000313" key="7">
    <source>
        <dbReference type="Proteomes" id="UP000281406"/>
    </source>
</evidence>
<sequence length="136" mass="15963">MKTKEDMQQMIQDRIKKIQDIKHSAELRKKSTEQETAASIELFSALMRSIDRCQAELLDIMEEQQKAAEKQDEELIEELQREITELKMRNTELEQLSHTEDYLHLLQIDPTLCSPPHTRNWSEISMKTGVSVDHPE</sequence>
<proteinExistence type="predicted"/>
<gene>
    <name evidence="6" type="ORF">DPX16_15120</name>
</gene>
<dbReference type="PANTHER" id="PTHR25465:SF32">
    <property type="entry name" value="BLOODTHIRSTY-RELATED GENE FAMILY, MEMBER 16 ISOFORM X1-RELATED"/>
    <property type="match status" value="1"/>
</dbReference>
<evidence type="ECO:0000313" key="6">
    <source>
        <dbReference type="EMBL" id="ROL50876.1"/>
    </source>
</evidence>
<evidence type="ECO:0000256" key="4">
    <source>
        <dbReference type="SAM" id="Coils"/>
    </source>
</evidence>
<dbReference type="PANTHER" id="PTHR25465">
    <property type="entry name" value="B-BOX DOMAIN CONTAINING"/>
    <property type="match status" value="1"/>
</dbReference>
<keyword evidence="7" id="KW-1185">Reference proteome</keyword>
<organism evidence="6 7">
    <name type="scientific">Anabarilius grahami</name>
    <name type="common">Kanglang fish</name>
    <name type="synonym">Barilius grahami</name>
    <dbReference type="NCBI Taxonomy" id="495550"/>
    <lineage>
        <taxon>Eukaryota</taxon>
        <taxon>Metazoa</taxon>
        <taxon>Chordata</taxon>
        <taxon>Craniata</taxon>
        <taxon>Vertebrata</taxon>
        <taxon>Euteleostomi</taxon>
        <taxon>Actinopterygii</taxon>
        <taxon>Neopterygii</taxon>
        <taxon>Teleostei</taxon>
        <taxon>Ostariophysi</taxon>
        <taxon>Cypriniformes</taxon>
        <taxon>Xenocyprididae</taxon>
        <taxon>Xenocypridinae</taxon>
        <taxon>Xenocypridinae incertae sedis</taxon>
        <taxon>Anabarilius</taxon>
    </lineage>
</organism>
<dbReference type="InterPro" id="IPR058030">
    <property type="entry name" value="TRIM8/14/16/25/29/45/65_CC"/>
</dbReference>
<feature type="domain" description="TRIM8/14/16/25/29/45/65 coiled-coil region" evidence="5">
    <location>
        <begin position="11"/>
        <end position="131"/>
    </location>
</feature>
<dbReference type="InterPro" id="IPR051051">
    <property type="entry name" value="E3_ubiq-ligase_TRIM/RNF"/>
</dbReference>
<protein>
    <recommendedName>
        <fullName evidence="5">TRIM8/14/16/25/29/45/65 coiled-coil region domain-containing protein</fullName>
    </recommendedName>
</protein>
<evidence type="ECO:0000256" key="3">
    <source>
        <dbReference type="ARBA" id="ARBA00022833"/>
    </source>
</evidence>
<keyword evidence="3" id="KW-0862">Zinc</keyword>
<dbReference type="Proteomes" id="UP000281406">
    <property type="component" value="Unassembled WGS sequence"/>
</dbReference>
<dbReference type="Pfam" id="PF25600">
    <property type="entry name" value="TRIM_CC"/>
    <property type="match status" value="1"/>
</dbReference>
<feature type="coiled-coil region" evidence="4">
    <location>
        <begin position="15"/>
        <end position="96"/>
    </location>
</feature>
<dbReference type="OrthoDB" id="6105938at2759"/>
<evidence type="ECO:0000256" key="2">
    <source>
        <dbReference type="ARBA" id="ARBA00022771"/>
    </source>
</evidence>